<feature type="compositionally biased region" description="Basic and acidic residues" evidence="1">
    <location>
        <begin position="1"/>
        <end position="21"/>
    </location>
</feature>
<accession>A0A653BGW3</accession>
<dbReference type="Proteomes" id="UP000410492">
    <property type="component" value="Unassembled WGS sequence"/>
</dbReference>
<dbReference type="AlphaFoldDB" id="A0A653BGW3"/>
<gene>
    <name evidence="2" type="ORF">CALMAC_LOCUS759</name>
</gene>
<feature type="non-terminal residue" evidence="2">
    <location>
        <position position="1"/>
    </location>
</feature>
<dbReference type="EMBL" id="CAACVG010000871">
    <property type="protein sequence ID" value="VEN34629.1"/>
    <property type="molecule type" value="Genomic_DNA"/>
</dbReference>
<organism evidence="2 3">
    <name type="scientific">Callosobruchus maculatus</name>
    <name type="common">Southern cowpea weevil</name>
    <name type="synonym">Pulse bruchid</name>
    <dbReference type="NCBI Taxonomy" id="64391"/>
    <lineage>
        <taxon>Eukaryota</taxon>
        <taxon>Metazoa</taxon>
        <taxon>Ecdysozoa</taxon>
        <taxon>Arthropoda</taxon>
        <taxon>Hexapoda</taxon>
        <taxon>Insecta</taxon>
        <taxon>Pterygota</taxon>
        <taxon>Neoptera</taxon>
        <taxon>Endopterygota</taxon>
        <taxon>Coleoptera</taxon>
        <taxon>Polyphaga</taxon>
        <taxon>Cucujiformia</taxon>
        <taxon>Chrysomeloidea</taxon>
        <taxon>Chrysomelidae</taxon>
        <taxon>Bruchinae</taxon>
        <taxon>Bruchini</taxon>
        <taxon>Callosobruchus</taxon>
    </lineage>
</organism>
<name>A0A653BGW3_CALMS</name>
<proteinExistence type="predicted"/>
<sequence length="77" mass="8913">DDGVRSRRDASSRSVRRRVDDAPSASRAAPTTMTHVDGQRSRAHHHQHPLRHQERRLLHQLLADAPRTTRIDAPRRR</sequence>
<keyword evidence="3" id="KW-1185">Reference proteome</keyword>
<evidence type="ECO:0000313" key="3">
    <source>
        <dbReference type="Proteomes" id="UP000410492"/>
    </source>
</evidence>
<evidence type="ECO:0000256" key="1">
    <source>
        <dbReference type="SAM" id="MobiDB-lite"/>
    </source>
</evidence>
<reference evidence="2 3" key="1">
    <citation type="submission" date="2019-01" db="EMBL/GenBank/DDBJ databases">
        <authorList>
            <person name="Sayadi A."/>
        </authorList>
    </citation>
    <scope>NUCLEOTIDE SEQUENCE [LARGE SCALE GENOMIC DNA]</scope>
</reference>
<feature type="region of interest" description="Disordered" evidence="1">
    <location>
        <begin position="1"/>
        <end position="77"/>
    </location>
</feature>
<feature type="compositionally biased region" description="Basic residues" evidence="1">
    <location>
        <begin position="41"/>
        <end position="50"/>
    </location>
</feature>
<protein>
    <submittedName>
        <fullName evidence="2">Uncharacterized protein</fullName>
    </submittedName>
</protein>
<evidence type="ECO:0000313" key="2">
    <source>
        <dbReference type="EMBL" id="VEN34629.1"/>
    </source>
</evidence>
<feature type="compositionally biased region" description="Basic and acidic residues" evidence="1">
    <location>
        <begin position="67"/>
        <end position="77"/>
    </location>
</feature>